<dbReference type="GO" id="GO:0005975">
    <property type="term" value="P:carbohydrate metabolic process"/>
    <property type="evidence" value="ECO:0007669"/>
    <property type="project" value="InterPro"/>
</dbReference>
<evidence type="ECO:0000256" key="10">
    <source>
        <dbReference type="HAMAP-Rule" id="MF_00364"/>
    </source>
</evidence>
<sequence>MLGPLLVGIESIDLSREERRLLAHPLIGGVILFARNYSDPEQLAQLTAQIKAVKSPRLMIAVDQEGGRVQRFYNGFSAIEAMAHLGEHYNSDSQKALQEAVDVGWLLASELLSCGVDFSFTPVLDLRDDASQVIGQRAFSDQPEVVAALGEKLMQGMRQAGMTVAVGKHYPGHGGVVEDSHLTLPVDTRSFSELWQNDLLPFRKMIQAGLAGVMASHVVYPQVDQASAGYSHYWLQNILREQLGFTGLIFSDDLGMGAAFHQGDAVARVQAALQAGCDMALLCNERDDVLAVLDSLPSSLATDLSARVQNFYGSTSLQSLAALKQDAHYQQTFQRVQAAQLCTI</sequence>
<name>A0A1L6TAJ4_PISSA</name>
<evidence type="ECO:0000256" key="5">
    <source>
        <dbReference type="ARBA" id="ARBA00022960"/>
    </source>
</evidence>
<dbReference type="HAMAP" id="MF_00364">
    <property type="entry name" value="NagZ"/>
    <property type="match status" value="1"/>
</dbReference>
<dbReference type="GO" id="GO:0005737">
    <property type="term" value="C:cytoplasm"/>
    <property type="evidence" value="ECO:0007669"/>
    <property type="project" value="UniProtKB-SubCell"/>
</dbReference>
<gene>
    <name evidence="10" type="primary">nagZ</name>
    <name evidence="12" type="ORF">KU39_1107</name>
</gene>
<keyword evidence="4 10" id="KW-0378">Hydrolase</keyword>
<dbReference type="Pfam" id="PF00933">
    <property type="entry name" value="Glyco_hydro_3"/>
    <property type="match status" value="1"/>
</dbReference>
<dbReference type="InterPro" id="IPR022956">
    <property type="entry name" value="Beta_hexosaminidase_bac"/>
</dbReference>
<keyword evidence="5 10" id="KW-0133">Cell shape</keyword>
<reference evidence="12 13" key="1">
    <citation type="journal article" date="2014" name="Genome Announc.">
        <title>Comparative Genome Analysis of Two Isolates of the Fish Pathogen Piscirickettsia salmonis from Different Hosts Reveals Major Differences in Virulence-Associated Secretion Systems.</title>
        <authorList>
            <person name="Bohle H."/>
            <person name="Henriquez P."/>
            <person name="Grothusen H."/>
            <person name="Navas E."/>
            <person name="Sandoval A."/>
            <person name="Bustamante F."/>
            <person name="Bustos P."/>
            <person name="Mancilla M."/>
        </authorList>
    </citation>
    <scope>NUCLEOTIDE SEQUENCE [LARGE SCALE GENOMIC DNA]</scope>
    <source>
        <strain evidence="13">B1-32597</strain>
    </source>
</reference>
<evidence type="ECO:0000256" key="1">
    <source>
        <dbReference type="ARBA" id="ARBA00001231"/>
    </source>
</evidence>
<dbReference type="InterPro" id="IPR001764">
    <property type="entry name" value="Glyco_hydro_3_N"/>
</dbReference>
<proteinExistence type="inferred from homology"/>
<evidence type="ECO:0000256" key="7">
    <source>
        <dbReference type="ARBA" id="ARBA00023295"/>
    </source>
</evidence>
<comment type="function">
    <text evidence="10">Plays a role in peptidoglycan recycling by cleaving the terminal beta-1,4-linked N-acetylglucosamine (GlcNAc) from peptide-linked peptidoglycan fragments, giving rise to free GlcNAc, anhydro-N-acetylmuramic acid and anhydro-N-acetylmuramic acid-linked peptides.</text>
</comment>
<dbReference type="InterPro" id="IPR050226">
    <property type="entry name" value="NagZ_Beta-hexosaminidase"/>
</dbReference>
<dbReference type="GO" id="GO:0071555">
    <property type="term" value="P:cell wall organization"/>
    <property type="evidence" value="ECO:0007669"/>
    <property type="project" value="UniProtKB-KW"/>
</dbReference>
<comment type="subcellular location">
    <subcellularLocation>
        <location evidence="10">Cytoplasm</location>
    </subcellularLocation>
</comment>
<evidence type="ECO:0000313" key="13">
    <source>
        <dbReference type="Proteomes" id="UP000029558"/>
    </source>
</evidence>
<dbReference type="Gene3D" id="3.20.20.300">
    <property type="entry name" value="Glycoside hydrolase, family 3, N-terminal domain"/>
    <property type="match status" value="1"/>
</dbReference>
<comment type="pathway">
    <text evidence="10">Cell wall biogenesis; peptidoglycan recycling.</text>
</comment>
<dbReference type="InterPro" id="IPR017853">
    <property type="entry name" value="GH"/>
</dbReference>
<comment type="similarity">
    <text evidence="10">Belongs to the glycosyl hydrolase 3 family. NagZ subfamily.</text>
</comment>
<evidence type="ECO:0000256" key="3">
    <source>
        <dbReference type="ARBA" id="ARBA00022618"/>
    </source>
</evidence>
<dbReference type="GO" id="GO:0008360">
    <property type="term" value="P:regulation of cell shape"/>
    <property type="evidence" value="ECO:0007669"/>
    <property type="project" value="UniProtKB-KW"/>
</dbReference>
<keyword evidence="9 10" id="KW-0961">Cell wall biogenesis/degradation</keyword>
<dbReference type="GO" id="GO:0009252">
    <property type="term" value="P:peptidoglycan biosynthetic process"/>
    <property type="evidence" value="ECO:0007669"/>
    <property type="project" value="UniProtKB-KW"/>
</dbReference>
<dbReference type="PROSITE" id="PS00775">
    <property type="entry name" value="GLYCOSYL_HYDROL_F3"/>
    <property type="match status" value="1"/>
</dbReference>
<keyword evidence="2 10" id="KW-0963">Cytoplasm</keyword>
<dbReference type="SUPFAM" id="SSF51445">
    <property type="entry name" value="(Trans)glycosidases"/>
    <property type="match status" value="1"/>
</dbReference>
<dbReference type="EMBL" id="CP012508">
    <property type="protein sequence ID" value="ALB22290.1"/>
    <property type="molecule type" value="Genomic_DNA"/>
</dbReference>
<dbReference type="OrthoDB" id="9786661at2"/>
<feature type="domain" description="Glycoside hydrolase family 3 N-terminal" evidence="11">
    <location>
        <begin position="13"/>
        <end position="296"/>
    </location>
</feature>
<feature type="binding site" evidence="10">
    <location>
        <position position="137"/>
    </location>
    <ligand>
        <name>substrate</name>
    </ligand>
</feature>
<dbReference type="GO" id="GO:0004563">
    <property type="term" value="F:beta-N-acetylhexosaminidase activity"/>
    <property type="evidence" value="ECO:0007669"/>
    <property type="project" value="UniProtKB-UniRule"/>
</dbReference>
<keyword evidence="3 10" id="KW-0132">Cell division</keyword>
<dbReference type="EC" id="3.2.1.52" evidence="10"/>
<keyword evidence="6 10" id="KW-0573">Peptidoglycan synthesis</keyword>
<dbReference type="InterPro" id="IPR019800">
    <property type="entry name" value="Glyco_hydro_3_AS"/>
</dbReference>
<dbReference type="NCBIfam" id="NF003740">
    <property type="entry name" value="PRK05337.1"/>
    <property type="match status" value="1"/>
</dbReference>
<evidence type="ECO:0000259" key="11">
    <source>
        <dbReference type="Pfam" id="PF00933"/>
    </source>
</evidence>
<feature type="binding site" evidence="10">
    <location>
        <begin position="168"/>
        <end position="169"/>
    </location>
    <ligand>
        <name>substrate</name>
    </ligand>
</feature>
<evidence type="ECO:0000256" key="8">
    <source>
        <dbReference type="ARBA" id="ARBA00023306"/>
    </source>
</evidence>
<dbReference type="GO" id="GO:0051301">
    <property type="term" value="P:cell division"/>
    <property type="evidence" value="ECO:0007669"/>
    <property type="project" value="UniProtKB-KW"/>
</dbReference>
<dbReference type="AlphaFoldDB" id="A0A1L6TAJ4"/>
<keyword evidence="7 10" id="KW-0326">Glycosidase</keyword>
<organism evidence="12 13">
    <name type="scientific">Piscirickettsia salmonis</name>
    <dbReference type="NCBI Taxonomy" id="1238"/>
    <lineage>
        <taxon>Bacteria</taxon>
        <taxon>Pseudomonadati</taxon>
        <taxon>Pseudomonadota</taxon>
        <taxon>Gammaproteobacteria</taxon>
        <taxon>Thiotrichales</taxon>
        <taxon>Piscirickettsiaceae</taxon>
        <taxon>Piscirickettsia</taxon>
    </lineage>
</organism>
<evidence type="ECO:0000256" key="2">
    <source>
        <dbReference type="ARBA" id="ARBA00022490"/>
    </source>
</evidence>
<dbReference type="RefSeq" id="WP_017377773.1">
    <property type="nucleotide sequence ID" value="NZ_CP012508.1"/>
</dbReference>
<feature type="active site" description="Nucleophile" evidence="10">
    <location>
        <position position="252"/>
    </location>
</feature>
<keyword evidence="8 10" id="KW-0131">Cell cycle</keyword>
<dbReference type="InterPro" id="IPR036962">
    <property type="entry name" value="Glyco_hydro_3_N_sf"/>
</dbReference>
<feature type="binding site" evidence="10">
    <location>
        <position position="63"/>
    </location>
    <ligand>
        <name>substrate</name>
    </ligand>
</feature>
<evidence type="ECO:0000256" key="6">
    <source>
        <dbReference type="ARBA" id="ARBA00022984"/>
    </source>
</evidence>
<evidence type="ECO:0000256" key="9">
    <source>
        <dbReference type="ARBA" id="ARBA00023316"/>
    </source>
</evidence>
<dbReference type="GO" id="GO:0009254">
    <property type="term" value="P:peptidoglycan turnover"/>
    <property type="evidence" value="ECO:0007669"/>
    <property type="project" value="UniProtKB-UniRule"/>
</dbReference>
<comment type="catalytic activity">
    <reaction evidence="1 10">
        <text>Hydrolysis of terminal non-reducing N-acetyl-D-hexosamine residues in N-acetyl-beta-D-hexosaminides.</text>
        <dbReference type="EC" id="3.2.1.52"/>
    </reaction>
</comment>
<accession>A0A1L6TAJ4</accession>
<dbReference type="Proteomes" id="UP000029558">
    <property type="component" value="Chromosome"/>
</dbReference>
<dbReference type="PANTHER" id="PTHR30480:SF13">
    <property type="entry name" value="BETA-HEXOSAMINIDASE"/>
    <property type="match status" value="1"/>
</dbReference>
<feature type="site" description="Important for catalytic activity" evidence="10">
    <location>
        <position position="179"/>
    </location>
</feature>
<evidence type="ECO:0000256" key="4">
    <source>
        <dbReference type="ARBA" id="ARBA00022801"/>
    </source>
</evidence>
<feature type="binding site" evidence="10">
    <location>
        <position position="71"/>
    </location>
    <ligand>
        <name>substrate</name>
    </ligand>
</feature>
<feature type="active site" description="Proton donor/acceptor" evidence="10">
    <location>
        <position position="181"/>
    </location>
</feature>
<evidence type="ECO:0000313" key="12">
    <source>
        <dbReference type="EMBL" id="ALB22290.1"/>
    </source>
</evidence>
<dbReference type="PANTHER" id="PTHR30480">
    <property type="entry name" value="BETA-HEXOSAMINIDASE-RELATED"/>
    <property type="match status" value="1"/>
</dbReference>
<protein>
    <recommendedName>
        <fullName evidence="10">Beta-hexosaminidase</fullName>
        <ecNumber evidence="10">3.2.1.52</ecNumber>
    </recommendedName>
    <alternativeName>
        <fullName evidence="10">Beta-N-acetylhexosaminidase</fullName>
    </alternativeName>
    <alternativeName>
        <fullName evidence="10">N-acetyl-beta-glucosaminidase</fullName>
    </alternativeName>
</protein>